<keyword evidence="3" id="KW-1185">Reference proteome</keyword>
<reference evidence="3" key="1">
    <citation type="journal article" date="2019" name="Int. J. Syst. Evol. Microbiol.">
        <title>The Global Catalogue of Microorganisms (GCM) 10K type strain sequencing project: providing services to taxonomists for standard genome sequencing and annotation.</title>
        <authorList>
            <consortium name="The Broad Institute Genomics Platform"/>
            <consortium name="The Broad Institute Genome Sequencing Center for Infectious Disease"/>
            <person name="Wu L."/>
            <person name="Ma J."/>
        </authorList>
    </citation>
    <scope>NUCLEOTIDE SEQUENCE [LARGE SCALE GENOMIC DNA]</scope>
    <source>
        <strain evidence="3">CCM 2767</strain>
    </source>
</reference>
<feature type="region of interest" description="Disordered" evidence="1">
    <location>
        <begin position="1"/>
        <end position="91"/>
    </location>
</feature>
<dbReference type="Proteomes" id="UP000642180">
    <property type="component" value="Unassembled WGS sequence"/>
</dbReference>
<feature type="compositionally biased region" description="Basic and acidic residues" evidence="1">
    <location>
        <begin position="26"/>
        <end position="53"/>
    </location>
</feature>
<sequence>MSVNKLNVPPDYSEDSDINGKPQLQEVEKKGNNLRAETHAKDFGPDPVSKEFSNDDSANAAANRLRNNANDPTERDPTRSTNKPLSGKIKP</sequence>
<evidence type="ECO:0000313" key="3">
    <source>
        <dbReference type="Proteomes" id="UP000642180"/>
    </source>
</evidence>
<dbReference type="RefSeq" id="WP_188380489.1">
    <property type="nucleotide sequence ID" value="NZ_BMDI01000001.1"/>
</dbReference>
<evidence type="ECO:0000256" key="1">
    <source>
        <dbReference type="SAM" id="MobiDB-lite"/>
    </source>
</evidence>
<accession>A0A8J3APK2</accession>
<evidence type="ECO:0000313" key="2">
    <source>
        <dbReference type="EMBL" id="GGI18358.1"/>
    </source>
</evidence>
<protein>
    <submittedName>
        <fullName evidence="2">Uncharacterized protein</fullName>
    </submittedName>
</protein>
<name>A0A8J3APK2_9BURK</name>
<feature type="compositionally biased region" description="Low complexity" evidence="1">
    <location>
        <begin position="58"/>
        <end position="70"/>
    </location>
</feature>
<dbReference type="AlphaFoldDB" id="A0A8J3APK2"/>
<organism evidence="2 3">
    <name type="scientific">Oxalicibacterium faecigallinarum</name>
    <dbReference type="NCBI Taxonomy" id="573741"/>
    <lineage>
        <taxon>Bacteria</taxon>
        <taxon>Pseudomonadati</taxon>
        <taxon>Pseudomonadota</taxon>
        <taxon>Betaproteobacteria</taxon>
        <taxon>Burkholderiales</taxon>
        <taxon>Oxalobacteraceae</taxon>
        <taxon>Oxalicibacterium</taxon>
    </lineage>
</organism>
<dbReference type="EMBL" id="BMDI01000001">
    <property type="protein sequence ID" value="GGI18358.1"/>
    <property type="molecule type" value="Genomic_DNA"/>
</dbReference>
<comment type="caution">
    <text evidence="2">The sequence shown here is derived from an EMBL/GenBank/DDBJ whole genome shotgun (WGS) entry which is preliminary data.</text>
</comment>
<proteinExistence type="predicted"/>
<gene>
    <name evidence="2" type="ORF">GCM10008066_13610</name>
</gene>